<dbReference type="Pfam" id="PF13692">
    <property type="entry name" value="Glyco_trans_1_4"/>
    <property type="match status" value="1"/>
</dbReference>
<organism evidence="2 3">
    <name type="scientific">Methyloversatilis universalis (strain ATCC BAA-1314 / DSM 25237 / JCM 13912 / CCUG 52030 / FAM5)</name>
    <dbReference type="NCBI Taxonomy" id="1000565"/>
    <lineage>
        <taxon>Bacteria</taxon>
        <taxon>Pseudomonadati</taxon>
        <taxon>Pseudomonadota</taxon>
        <taxon>Betaproteobacteria</taxon>
        <taxon>Nitrosomonadales</taxon>
        <taxon>Sterolibacteriaceae</taxon>
        <taxon>Methyloversatilis</taxon>
    </lineage>
</organism>
<keyword evidence="2" id="KW-0808">Transferase</keyword>
<dbReference type="SUPFAM" id="SSF53756">
    <property type="entry name" value="UDP-Glycosyltransferase/glycogen phosphorylase"/>
    <property type="match status" value="1"/>
</dbReference>
<dbReference type="GO" id="GO:0016757">
    <property type="term" value="F:glycosyltransferase activity"/>
    <property type="evidence" value="ECO:0007669"/>
    <property type="project" value="UniProtKB-ARBA"/>
</dbReference>
<dbReference type="AlphaFoldDB" id="F5RHG4"/>
<dbReference type="EMBL" id="AFHG01000059">
    <property type="protein sequence ID" value="EGK69793.1"/>
    <property type="molecule type" value="Genomic_DNA"/>
</dbReference>
<dbReference type="STRING" id="1000565.METUNv1_03758"/>
<dbReference type="RefSeq" id="WP_008064355.1">
    <property type="nucleotide sequence ID" value="NZ_AFHG01000059.1"/>
</dbReference>
<protein>
    <submittedName>
        <fullName evidence="2">Glycosyl transferase, group 1</fullName>
    </submittedName>
</protein>
<dbReference type="Gene3D" id="3.40.50.2000">
    <property type="entry name" value="Glycogen Phosphorylase B"/>
    <property type="match status" value="2"/>
</dbReference>
<accession>F5RHG4</accession>
<keyword evidence="3" id="KW-1185">Reference proteome</keyword>
<comment type="caution">
    <text evidence="2">The sequence shown here is derived from an EMBL/GenBank/DDBJ whole genome shotgun (WGS) entry which is preliminary data.</text>
</comment>
<sequence>MKRVVHVIHHFGTGGIENGMVNLFNNFPQGEFDHHVVCLQGHSHFVERIRPGRVTFHDVKKRPGKDPAHYFRLWRMLRTLRPDVLHTRNLSALEAVIIGWLAGVPARVHGEHGRDVFDLDGSNSRYNRLRRLVKPFVHRYLTVSRDLQSWLSATVGVEPARIRQIYNGVDKQRFHPRTDARRALLPAGFGGDHFVVGSVGRMVGVKDYPTLVRAFIDAARQPGCEDLRLVIVGDGGSRAECQRLLDEAGVADRAWLAGERKDIPDLMRCFDLFVLPSLGEGISNTILEAMACGLPVVATAVGGTPELVEDGVNGRLFTPGDVAALSSHVQQYASDAALRNRHGSASRQKIEASFSIEAMVAAYRDTYLDMTVRR</sequence>
<dbReference type="Proteomes" id="UP000005019">
    <property type="component" value="Unassembled WGS sequence"/>
</dbReference>
<dbReference type="Pfam" id="PF13439">
    <property type="entry name" value="Glyco_transf_4"/>
    <property type="match status" value="1"/>
</dbReference>
<gene>
    <name evidence="2" type="ORF">METUNv1_03758</name>
</gene>
<name>F5RHG4_METUF</name>
<feature type="domain" description="Glycosyltransferase subfamily 4-like N-terminal" evidence="1">
    <location>
        <begin position="14"/>
        <end position="173"/>
    </location>
</feature>
<evidence type="ECO:0000313" key="2">
    <source>
        <dbReference type="EMBL" id="EGK69793.1"/>
    </source>
</evidence>
<evidence type="ECO:0000259" key="1">
    <source>
        <dbReference type="Pfam" id="PF13439"/>
    </source>
</evidence>
<dbReference type="OrthoDB" id="9775208at2"/>
<reference evidence="2 3" key="1">
    <citation type="journal article" date="2011" name="J. Bacteriol.">
        <title>Genome sequence of Methyloversatilis universalis FAM5T, a methylotrophic representative of the order Rhodocyclales.</title>
        <authorList>
            <person name="Kittichotirat W."/>
            <person name="Good N.M."/>
            <person name="Hall R."/>
            <person name="Bringel F."/>
            <person name="Lajus A."/>
            <person name="Medigue C."/>
            <person name="Smalley N.E."/>
            <person name="Beck D."/>
            <person name="Bumgarner R."/>
            <person name="Vuilleumier S."/>
            <person name="Kalyuzhnaya M.G."/>
        </authorList>
    </citation>
    <scope>NUCLEOTIDE SEQUENCE [LARGE SCALE GENOMIC DNA]</scope>
    <source>
        <strain evidence="3">ATCC BAA-1314 / JCM 13912 / FAM5</strain>
    </source>
</reference>
<proteinExistence type="predicted"/>
<dbReference type="PANTHER" id="PTHR12526">
    <property type="entry name" value="GLYCOSYLTRANSFERASE"/>
    <property type="match status" value="1"/>
</dbReference>
<dbReference type="eggNOG" id="COG0438">
    <property type="taxonomic scope" value="Bacteria"/>
</dbReference>
<evidence type="ECO:0000313" key="3">
    <source>
        <dbReference type="Proteomes" id="UP000005019"/>
    </source>
</evidence>
<dbReference type="NCBIfam" id="TIGR03088">
    <property type="entry name" value="stp2"/>
    <property type="match status" value="1"/>
</dbReference>
<dbReference type="InterPro" id="IPR017522">
    <property type="entry name" value="Sugar_tfrase_PEP-CTERM_Stp2"/>
</dbReference>
<dbReference type="InterPro" id="IPR028098">
    <property type="entry name" value="Glyco_trans_4-like_N"/>
</dbReference>